<protein>
    <recommendedName>
        <fullName evidence="7">Non-classical arabinogalactan protein 31</fullName>
    </recommendedName>
</protein>
<dbReference type="PaxDb" id="4577-GRMZM2G043035_P02"/>
<accession>A0A1D6MA71</accession>
<feature type="signal peptide" evidence="2">
    <location>
        <begin position="1"/>
        <end position="33"/>
    </location>
</feature>
<dbReference type="OrthoDB" id="665669at2759"/>
<dbReference type="FunCoup" id="A0A1D6MA71">
    <property type="interactions" value="1"/>
</dbReference>
<feature type="chain" id="PRO_5010806928" description="Non-classical arabinogalactan protein 31" evidence="2">
    <location>
        <begin position="34"/>
        <end position="174"/>
    </location>
</feature>
<dbReference type="GeneID" id="100280781"/>
<reference evidence="4" key="4">
    <citation type="submission" date="2021-05" db="UniProtKB">
        <authorList>
            <consortium name="EnsemblPlants"/>
        </authorList>
    </citation>
    <scope>IDENTIFICATION</scope>
    <source>
        <strain evidence="4">cv. B73</strain>
    </source>
</reference>
<keyword evidence="5" id="KW-1185">Reference proteome</keyword>
<dbReference type="SMR" id="A0A1D6MA71"/>
<dbReference type="STRING" id="4577.A0A1D6MA71"/>
<reference evidence="3" key="2">
    <citation type="submission" date="2015-12" db="EMBL/GenBank/DDBJ databases">
        <title>Update maize B73 reference genome by single molecule sequencing technologies.</title>
        <authorList>
            <consortium name="Maize Genome Sequencing Project"/>
            <person name="Ware D."/>
        </authorList>
    </citation>
    <scope>NUCLEOTIDE SEQUENCE</scope>
    <source>
        <tissue evidence="3">Seedling</tissue>
    </source>
</reference>
<dbReference type="GO" id="GO:0071944">
    <property type="term" value="C:cell periphery"/>
    <property type="evidence" value="ECO:0000318"/>
    <property type="project" value="GO_Central"/>
</dbReference>
<dbReference type="EnsemblPlants" id="Zm00001eb293200_T001">
    <property type="protein sequence ID" value="Zm00001eb293200_P001"/>
    <property type="gene ID" value="Zm00001eb293200"/>
</dbReference>
<evidence type="ECO:0007829" key="6">
    <source>
        <dbReference type="PeptideAtlas" id="A0A1D6MA71"/>
    </source>
</evidence>
<keyword evidence="1 2" id="KW-0732">Signal</keyword>
<organism evidence="3">
    <name type="scientific">Zea mays</name>
    <name type="common">Maize</name>
    <dbReference type="NCBI Taxonomy" id="4577"/>
    <lineage>
        <taxon>Eukaryota</taxon>
        <taxon>Viridiplantae</taxon>
        <taxon>Streptophyta</taxon>
        <taxon>Embryophyta</taxon>
        <taxon>Tracheophyta</taxon>
        <taxon>Spermatophyta</taxon>
        <taxon>Magnoliopsida</taxon>
        <taxon>Liliopsida</taxon>
        <taxon>Poales</taxon>
        <taxon>Poaceae</taxon>
        <taxon>PACMAD clade</taxon>
        <taxon>Panicoideae</taxon>
        <taxon>Andropogonodae</taxon>
        <taxon>Andropogoneae</taxon>
        <taxon>Tripsacinae</taxon>
        <taxon>Zea</taxon>
    </lineage>
</organism>
<evidence type="ECO:0000313" key="5">
    <source>
        <dbReference type="Proteomes" id="UP000007305"/>
    </source>
</evidence>
<dbReference type="Gramene" id="Zm00001eb293200_T001">
    <property type="protein sequence ID" value="Zm00001eb293200_P001"/>
    <property type="gene ID" value="Zm00001eb293200"/>
</dbReference>
<reference evidence="5" key="1">
    <citation type="journal article" date="2009" name="Science">
        <title>The B73 maize genome: complexity, diversity, and dynamics.</title>
        <authorList>
            <person name="Schnable P.S."/>
            <person name="Ware D."/>
            <person name="Fulton R.S."/>
            <person name="Stein J.C."/>
            <person name="Wei F."/>
            <person name="Pasternak S."/>
            <person name="Liang C."/>
            <person name="Zhang J."/>
            <person name="Fulton L."/>
            <person name="Graves T.A."/>
            <person name="Minx P."/>
            <person name="Reily A.D."/>
            <person name="Courtney L."/>
            <person name="Kruchowski S.S."/>
            <person name="Tomlinson C."/>
            <person name="Strong C."/>
            <person name="Delehaunty K."/>
            <person name="Fronick C."/>
            <person name="Courtney B."/>
            <person name="Rock S.M."/>
            <person name="Belter E."/>
            <person name="Du F."/>
            <person name="Kim K."/>
            <person name="Abbott R.M."/>
            <person name="Cotton M."/>
            <person name="Levy A."/>
            <person name="Marchetto P."/>
            <person name="Ochoa K."/>
            <person name="Jackson S.M."/>
            <person name="Gillam B."/>
            <person name="Chen W."/>
            <person name="Yan L."/>
            <person name="Higginbotham J."/>
            <person name="Cardenas M."/>
            <person name="Waligorski J."/>
            <person name="Applebaum E."/>
            <person name="Phelps L."/>
            <person name="Falcone J."/>
            <person name="Kanchi K."/>
            <person name="Thane T."/>
            <person name="Scimone A."/>
            <person name="Thane N."/>
            <person name="Henke J."/>
            <person name="Wang T."/>
            <person name="Ruppert J."/>
            <person name="Shah N."/>
            <person name="Rotter K."/>
            <person name="Hodges J."/>
            <person name="Ingenthron E."/>
            <person name="Cordes M."/>
            <person name="Kohlberg S."/>
            <person name="Sgro J."/>
            <person name="Delgado B."/>
            <person name="Mead K."/>
            <person name="Chinwalla A."/>
            <person name="Leonard S."/>
            <person name="Crouse K."/>
            <person name="Collura K."/>
            <person name="Kudrna D."/>
            <person name="Currie J."/>
            <person name="He R."/>
            <person name="Angelova A."/>
            <person name="Rajasekar S."/>
            <person name="Mueller T."/>
            <person name="Lomeli R."/>
            <person name="Scara G."/>
            <person name="Ko A."/>
            <person name="Delaney K."/>
            <person name="Wissotski M."/>
            <person name="Lopez G."/>
            <person name="Campos D."/>
            <person name="Braidotti M."/>
            <person name="Ashley E."/>
            <person name="Golser W."/>
            <person name="Kim H."/>
            <person name="Lee S."/>
            <person name="Lin J."/>
            <person name="Dujmic Z."/>
            <person name="Kim W."/>
            <person name="Talag J."/>
            <person name="Zuccolo A."/>
            <person name="Fan C."/>
            <person name="Sebastian A."/>
            <person name="Kramer M."/>
            <person name="Spiegel L."/>
            <person name="Nascimento L."/>
            <person name="Zutavern T."/>
            <person name="Miller B."/>
            <person name="Ambroise C."/>
            <person name="Muller S."/>
            <person name="Spooner W."/>
            <person name="Narechania A."/>
            <person name="Ren L."/>
            <person name="Wei S."/>
            <person name="Kumari S."/>
            <person name="Faga B."/>
            <person name="Levy M.J."/>
            <person name="McMahan L."/>
            <person name="Van Buren P."/>
            <person name="Vaughn M.W."/>
            <person name="Ying K."/>
            <person name="Yeh C.-T."/>
            <person name="Emrich S.J."/>
            <person name="Jia Y."/>
            <person name="Kalyanaraman A."/>
            <person name="Hsia A.-P."/>
            <person name="Barbazuk W.B."/>
            <person name="Baucom R.S."/>
            <person name="Brutnell T.P."/>
            <person name="Carpita N.C."/>
            <person name="Chaparro C."/>
            <person name="Chia J.-M."/>
            <person name="Deragon J.-M."/>
            <person name="Estill J.C."/>
            <person name="Fu Y."/>
            <person name="Jeddeloh J.A."/>
            <person name="Han Y."/>
            <person name="Lee H."/>
            <person name="Li P."/>
            <person name="Lisch D.R."/>
            <person name="Liu S."/>
            <person name="Liu Z."/>
            <person name="Nagel D.H."/>
            <person name="McCann M.C."/>
            <person name="SanMiguel P."/>
            <person name="Myers A.M."/>
            <person name="Nettleton D."/>
            <person name="Nguyen J."/>
            <person name="Penning B.W."/>
            <person name="Ponnala L."/>
            <person name="Schneider K.L."/>
            <person name="Schwartz D.C."/>
            <person name="Sharma A."/>
            <person name="Soderlund C."/>
            <person name="Springer N.M."/>
            <person name="Sun Q."/>
            <person name="Wang H."/>
            <person name="Waterman M."/>
            <person name="Westerman R."/>
            <person name="Wolfgruber T.K."/>
            <person name="Yang L."/>
            <person name="Yu Y."/>
            <person name="Zhang L."/>
            <person name="Zhou S."/>
            <person name="Zhu Q."/>
            <person name="Bennetzen J.L."/>
            <person name="Dawe R.K."/>
            <person name="Jiang J."/>
            <person name="Jiang N."/>
            <person name="Presting G.G."/>
            <person name="Wessler S.R."/>
            <person name="Aluru S."/>
            <person name="Martienssen R.A."/>
            <person name="Clifton S.W."/>
            <person name="McCombie W.R."/>
            <person name="Wing R.A."/>
            <person name="Wilson R.K."/>
        </authorList>
    </citation>
    <scope>NUCLEOTIDE SEQUENCE [LARGE SCALE GENOMIC DNA]</scope>
    <source>
        <strain evidence="5">cv. B73</strain>
    </source>
</reference>
<dbReference type="AlphaFoldDB" id="A0A1D6MA71"/>
<dbReference type="RefSeq" id="NP_001147175.2">
    <property type="nucleotide sequence ID" value="NM_001153703.2"/>
</dbReference>
<sequence>MTTTMAYLLASNKCVLLSLSVVVVLCLGGGASAMGSLPPPPPMVNFSIGVQGVVWCNTCRYPGYFAPMDASPLPGAKVYLRCKHGLRALTVAGQCGPGGYFLIQTSQQVSAFTSQQCRVYVPRSPVRACGVPAYPAGRRGMPLKFQEFVKRDNGLQGMYSVGNRLFRPKNPAKC</sequence>
<gene>
    <name evidence="4" type="primary">LOC100280781</name>
    <name evidence="3" type="ORF">ZEAMMB73_Zm00001d038740</name>
</gene>
<reference evidence="4" key="3">
    <citation type="submission" date="2019-07" db="EMBL/GenBank/DDBJ databases">
        <authorList>
            <person name="Seetharam A."/>
            <person name="Woodhouse M."/>
            <person name="Cannon E."/>
        </authorList>
    </citation>
    <scope>NUCLEOTIDE SEQUENCE [LARGE SCALE GENOMIC DNA]</scope>
    <source>
        <strain evidence="4">cv. B73</strain>
    </source>
</reference>
<dbReference type="IntAct" id="A0A1D6MA71">
    <property type="interactions" value="1"/>
</dbReference>
<dbReference type="KEGG" id="zma:100280781"/>
<dbReference type="Proteomes" id="UP000007305">
    <property type="component" value="Chromosome 6"/>
</dbReference>
<dbReference type="PANTHER" id="PTHR33470">
    <property type="entry name" value="OS01G0164075 PROTEIN"/>
    <property type="match status" value="1"/>
</dbReference>
<evidence type="ECO:0000313" key="4">
    <source>
        <dbReference type="EnsemblPlants" id="Zm00001eb293200_P001"/>
    </source>
</evidence>
<evidence type="ECO:0000256" key="2">
    <source>
        <dbReference type="SAM" id="SignalP"/>
    </source>
</evidence>
<keyword evidence="6" id="KW-1267">Proteomics identification</keyword>
<dbReference type="PANTHER" id="PTHR33470:SF22">
    <property type="entry name" value="POLLEN OLE E 1 ALLERGEN AND EXTENSIN FAMILY PROTEIN"/>
    <property type="match status" value="1"/>
</dbReference>
<evidence type="ECO:0008006" key="7">
    <source>
        <dbReference type="Google" id="ProtNLM"/>
    </source>
</evidence>
<proteinExistence type="evidence at protein level"/>
<dbReference type="Pfam" id="PF01190">
    <property type="entry name" value="Pollen_Ole_e_1"/>
    <property type="match status" value="1"/>
</dbReference>
<evidence type="ECO:0000256" key="1">
    <source>
        <dbReference type="ARBA" id="ARBA00022729"/>
    </source>
</evidence>
<dbReference type="ExpressionAtlas" id="A0A1D6MA71">
    <property type="expression patterns" value="baseline and differential"/>
</dbReference>
<name>A0A1D6MA71_MAIZE</name>
<dbReference type="OMA" id="CKYSGIN"/>
<dbReference type="EMBL" id="CM000782">
    <property type="protein sequence ID" value="AQK87691.1"/>
    <property type="molecule type" value="Genomic_DNA"/>
</dbReference>
<evidence type="ECO:0000313" key="3">
    <source>
        <dbReference type="EMBL" id="AQK87691.1"/>
    </source>
</evidence>